<accession>A0A5B0EKA5</accession>
<dbReference type="Proteomes" id="UP000323856">
    <property type="component" value="Unassembled WGS sequence"/>
</dbReference>
<dbReference type="GO" id="GO:0032993">
    <property type="term" value="C:protein-DNA complex"/>
    <property type="evidence" value="ECO:0007669"/>
    <property type="project" value="TreeGrafter"/>
</dbReference>
<feature type="region of interest" description="Disordered" evidence="5">
    <location>
        <begin position="229"/>
        <end position="295"/>
    </location>
</feature>
<keyword evidence="2" id="KW-0805">Transcription regulation</keyword>
<dbReference type="SUPFAM" id="SSF53850">
    <property type="entry name" value="Periplasmic binding protein-like II"/>
    <property type="match status" value="1"/>
</dbReference>
<keyword evidence="3" id="KW-0238">DNA-binding</keyword>
<dbReference type="PANTHER" id="PTHR30346:SF0">
    <property type="entry name" value="HCA OPERON TRANSCRIPTIONAL ACTIVATOR HCAR"/>
    <property type="match status" value="1"/>
</dbReference>
<protein>
    <submittedName>
        <fullName evidence="7">LysR family transcriptional regulator</fullName>
    </submittedName>
</protein>
<evidence type="ECO:0000313" key="7">
    <source>
        <dbReference type="EMBL" id="KAA0979447.1"/>
    </source>
</evidence>
<feature type="compositionally biased region" description="Low complexity" evidence="5">
    <location>
        <begin position="233"/>
        <end position="264"/>
    </location>
</feature>
<organism evidence="7 8">
    <name type="scientific">Paeniglutamicibacter gangotriensis</name>
    <dbReference type="NCBI Taxonomy" id="254787"/>
    <lineage>
        <taxon>Bacteria</taxon>
        <taxon>Bacillati</taxon>
        <taxon>Actinomycetota</taxon>
        <taxon>Actinomycetes</taxon>
        <taxon>Micrococcales</taxon>
        <taxon>Micrococcaceae</taxon>
        <taxon>Paeniglutamicibacter</taxon>
    </lineage>
</organism>
<evidence type="ECO:0000256" key="4">
    <source>
        <dbReference type="ARBA" id="ARBA00023163"/>
    </source>
</evidence>
<comment type="similarity">
    <text evidence="1">Belongs to the LysR transcriptional regulatory family.</text>
</comment>
<evidence type="ECO:0000256" key="3">
    <source>
        <dbReference type="ARBA" id="ARBA00023125"/>
    </source>
</evidence>
<evidence type="ECO:0000313" key="8">
    <source>
        <dbReference type="Proteomes" id="UP000323856"/>
    </source>
</evidence>
<dbReference type="InterPro" id="IPR005119">
    <property type="entry name" value="LysR_subst-bd"/>
</dbReference>
<dbReference type="GO" id="GO:0003700">
    <property type="term" value="F:DNA-binding transcription factor activity"/>
    <property type="evidence" value="ECO:0007669"/>
    <property type="project" value="TreeGrafter"/>
</dbReference>
<feature type="domain" description="LysR substrate-binding" evidence="6">
    <location>
        <begin position="58"/>
        <end position="149"/>
    </location>
</feature>
<dbReference type="PANTHER" id="PTHR30346">
    <property type="entry name" value="TRANSCRIPTIONAL DUAL REGULATOR HCAR-RELATED"/>
    <property type="match status" value="1"/>
</dbReference>
<evidence type="ECO:0000256" key="2">
    <source>
        <dbReference type="ARBA" id="ARBA00023015"/>
    </source>
</evidence>
<comment type="caution">
    <text evidence="7">The sequence shown here is derived from an EMBL/GenBank/DDBJ whole genome shotgun (WGS) entry which is preliminary data.</text>
</comment>
<sequence>MPPGIRPELRAGRCPISLRQSPASCSVGFSHSCAQAYRYAWVVNGLKIAYVPGVTPGKWLTRWNERYPQSPLQALRYDGETILARLNAGHSDVVFVRFATGSSPKTSEIHVIPLYDESLVVCAAKDHEIELYDGPVPFEDLSEENFLDLADYPESSGGTAMAMEVCASGAGLLVLPLAVARLHHRKDVVHQELSGLPSTSIGIAWLAPVGDEEDDPVIEEFIGVVRGRKENSSRQASVAQRQQEQAVVARKQRQTSAGEAAKAAKTAKSKRKSAARGAKPGAKRGAKPASRGRKN</sequence>
<reference evidence="7 8" key="1">
    <citation type="submission" date="2019-07" db="EMBL/GenBank/DDBJ databases">
        <title>Analysis of the biochemical properties, biological activity and biotechnological potential of siderophores and biosurfactants produced by Antarctic psychrotolerant bacteria.</title>
        <authorList>
            <person name="Styczynski M."/>
            <person name="Krucon T."/>
            <person name="Decewicz P."/>
            <person name="Dziewit L."/>
        </authorList>
    </citation>
    <scope>NUCLEOTIDE SEQUENCE [LARGE SCALE GENOMIC DNA]</scope>
    <source>
        <strain evidence="7 8">ANT_H27</strain>
    </source>
</reference>
<dbReference type="GO" id="GO:0003677">
    <property type="term" value="F:DNA binding"/>
    <property type="evidence" value="ECO:0007669"/>
    <property type="project" value="UniProtKB-KW"/>
</dbReference>
<dbReference type="CDD" id="cd05466">
    <property type="entry name" value="PBP2_LTTR_substrate"/>
    <property type="match status" value="1"/>
</dbReference>
<dbReference type="EMBL" id="VOBL01000002">
    <property type="protein sequence ID" value="KAA0979447.1"/>
    <property type="molecule type" value="Genomic_DNA"/>
</dbReference>
<evidence type="ECO:0000256" key="5">
    <source>
        <dbReference type="SAM" id="MobiDB-lite"/>
    </source>
</evidence>
<gene>
    <name evidence="7" type="ORF">FQ154_03230</name>
</gene>
<name>A0A5B0EKA5_9MICC</name>
<feature type="compositionally biased region" description="Basic residues" evidence="5">
    <location>
        <begin position="265"/>
        <end position="274"/>
    </location>
</feature>
<dbReference type="Pfam" id="PF03466">
    <property type="entry name" value="LysR_substrate"/>
    <property type="match status" value="1"/>
</dbReference>
<evidence type="ECO:0000256" key="1">
    <source>
        <dbReference type="ARBA" id="ARBA00009437"/>
    </source>
</evidence>
<proteinExistence type="inferred from homology"/>
<feature type="compositionally biased region" description="Basic residues" evidence="5">
    <location>
        <begin position="281"/>
        <end position="295"/>
    </location>
</feature>
<dbReference type="AlphaFoldDB" id="A0A5B0EKA5"/>
<dbReference type="OrthoDB" id="3388207at2"/>
<keyword evidence="4" id="KW-0804">Transcription</keyword>
<dbReference type="Gene3D" id="3.40.190.10">
    <property type="entry name" value="Periplasmic binding protein-like II"/>
    <property type="match status" value="2"/>
</dbReference>
<evidence type="ECO:0000259" key="6">
    <source>
        <dbReference type="Pfam" id="PF03466"/>
    </source>
</evidence>